<dbReference type="SUPFAM" id="SSF52317">
    <property type="entry name" value="Class I glutamine amidotransferase-like"/>
    <property type="match status" value="1"/>
</dbReference>
<keyword evidence="4" id="KW-0720">Serine protease</keyword>
<evidence type="ECO:0000313" key="6">
    <source>
        <dbReference type="Proteomes" id="UP001377337"/>
    </source>
</evidence>
<dbReference type="PANTHER" id="PTHR20842:SF0">
    <property type="entry name" value="ALPHA-ASPARTYL DIPEPTIDASE"/>
    <property type="match status" value="1"/>
</dbReference>
<dbReference type="CDD" id="cd03129">
    <property type="entry name" value="GAT1_Peptidase_E_like"/>
    <property type="match status" value="1"/>
</dbReference>
<keyword evidence="6" id="KW-1185">Reference proteome</keyword>
<reference evidence="5 6" key="1">
    <citation type="submission" date="2024-02" db="EMBL/GenBank/DDBJ databases">
        <title>Seven novel Bacillus-like species.</title>
        <authorList>
            <person name="Liu G."/>
        </authorList>
    </citation>
    <scope>NUCLEOTIDE SEQUENCE [LARGE SCALE GENOMIC DNA]</scope>
    <source>
        <strain evidence="5 6">FJAT-52054</strain>
    </source>
</reference>
<protein>
    <submittedName>
        <fullName evidence="5">Type 1 glutamine amidotransferase-like domain-containing protein</fullName>
    </submittedName>
</protein>
<evidence type="ECO:0000256" key="2">
    <source>
        <dbReference type="ARBA" id="ARBA00022670"/>
    </source>
</evidence>
<dbReference type="EMBL" id="CP147407">
    <property type="protein sequence ID" value="WXB95430.1"/>
    <property type="molecule type" value="Genomic_DNA"/>
</dbReference>
<gene>
    <name evidence="5" type="ORF">WCV65_12700</name>
</gene>
<dbReference type="InterPro" id="IPR005320">
    <property type="entry name" value="Peptidase_S51"/>
</dbReference>
<evidence type="ECO:0000256" key="3">
    <source>
        <dbReference type="ARBA" id="ARBA00022801"/>
    </source>
</evidence>
<accession>A0ABZ2NDW4</accession>
<evidence type="ECO:0000256" key="4">
    <source>
        <dbReference type="ARBA" id="ARBA00022825"/>
    </source>
</evidence>
<keyword evidence="3" id="KW-0378">Hydrolase</keyword>
<proteinExistence type="inferred from homology"/>
<name>A0ABZ2NDW4_9BACI</name>
<dbReference type="Gene3D" id="3.40.50.880">
    <property type="match status" value="1"/>
</dbReference>
<dbReference type="RefSeq" id="WP_338776934.1">
    <property type="nucleotide sequence ID" value="NZ_CP147407.1"/>
</dbReference>
<keyword evidence="2" id="KW-0645">Protease</keyword>
<dbReference type="Pfam" id="PF03575">
    <property type="entry name" value="Peptidase_S51"/>
    <property type="match status" value="1"/>
</dbReference>
<evidence type="ECO:0000313" key="5">
    <source>
        <dbReference type="EMBL" id="WXB95430.1"/>
    </source>
</evidence>
<organism evidence="5 6">
    <name type="scientific">Metabacillus sediminis</name>
    <dbReference type="NCBI Taxonomy" id="3117746"/>
    <lineage>
        <taxon>Bacteria</taxon>
        <taxon>Bacillati</taxon>
        <taxon>Bacillota</taxon>
        <taxon>Bacilli</taxon>
        <taxon>Bacillales</taxon>
        <taxon>Bacillaceae</taxon>
        <taxon>Metabacillus</taxon>
    </lineage>
</organism>
<comment type="similarity">
    <text evidence="1">Belongs to the peptidase S51 family.</text>
</comment>
<dbReference type="Proteomes" id="UP001377337">
    <property type="component" value="Chromosome"/>
</dbReference>
<sequence>MRLVLIGGGYAREDDQFPINQRLAELTGKENPDVLFIPTASADDEDYINEFLGVFENRLTCRVSVLRMRSLIPSDSEVKKAFHAADLIYLGGGNYLNMMERWKKWKIDYHLTQALQTNTLIAGISAGAICWFNSGLRSDYEGDGYMESEGWHIIDAVFCPHYNQPERADAFYSLMEQSDRKGIAIEDDCALYLNGDSFEIIGSPSKIHTFGGLAFNQLARISHPI</sequence>
<evidence type="ECO:0000256" key="1">
    <source>
        <dbReference type="ARBA" id="ARBA00006534"/>
    </source>
</evidence>
<dbReference type="PANTHER" id="PTHR20842">
    <property type="entry name" value="PROTEASE S51 ALPHA-ASPARTYL DIPEPTIDASE"/>
    <property type="match status" value="1"/>
</dbReference>
<dbReference type="InterPro" id="IPR029062">
    <property type="entry name" value="Class_I_gatase-like"/>
</dbReference>